<name>A0A2R5GWW3_9STRA</name>
<organism evidence="1 2">
    <name type="scientific">Hondaea fermentalgiana</name>
    <dbReference type="NCBI Taxonomy" id="2315210"/>
    <lineage>
        <taxon>Eukaryota</taxon>
        <taxon>Sar</taxon>
        <taxon>Stramenopiles</taxon>
        <taxon>Bigyra</taxon>
        <taxon>Labyrinthulomycetes</taxon>
        <taxon>Thraustochytrida</taxon>
        <taxon>Thraustochytriidae</taxon>
        <taxon>Hondaea</taxon>
    </lineage>
</organism>
<feature type="non-terminal residue" evidence="1">
    <location>
        <position position="1"/>
    </location>
</feature>
<sequence length="33" mass="3691">RIAIGLLYGLHDLHSRGDFDGIQMHDVTMAQPL</sequence>
<dbReference type="InParanoid" id="A0A2R5GWW3"/>
<accession>A0A2R5GWW3</accession>
<gene>
    <name evidence="1" type="ORF">FCC1311_115402</name>
</gene>
<dbReference type="EMBL" id="BEYU01000712">
    <property type="protein sequence ID" value="GBG35317.1"/>
    <property type="molecule type" value="Genomic_DNA"/>
</dbReference>
<evidence type="ECO:0000313" key="2">
    <source>
        <dbReference type="Proteomes" id="UP000241890"/>
    </source>
</evidence>
<dbReference type="Proteomes" id="UP000241890">
    <property type="component" value="Unassembled WGS sequence"/>
</dbReference>
<dbReference type="AlphaFoldDB" id="A0A2R5GWW3"/>
<reference evidence="1 2" key="1">
    <citation type="submission" date="2017-12" db="EMBL/GenBank/DDBJ databases">
        <title>Sequencing, de novo assembly and annotation of complete genome of a new Thraustochytrid species, strain FCC1311.</title>
        <authorList>
            <person name="Sedici K."/>
            <person name="Godart F."/>
            <person name="Aiese Cigliano R."/>
            <person name="Sanseverino W."/>
            <person name="Barakat M."/>
            <person name="Ortet P."/>
            <person name="Marechal E."/>
            <person name="Cagnac O."/>
            <person name="Amato A."/>
        </authorList>
    </citation>
    <scope>NUCLEOTIDE SEQUENCE [LARGE SCALE GENOMIC DNA]</scope>
</reference>
<protein>
    <submittedName>
        <fullName evidence="1">Uncharacterized protein</fullName>
    </submittedName>
</protein>
<evidence type="ECO:0000313" key="1">
    <source>
        <dbReference type="EMBL" id="GBG35317.1"/>
    </source>
</evidence>
<dbReference type="OrthoDB" id="106772at2759"/>
<keyword evidence="2" id="KW-1185">Reference proteome</keyword>
<proteinExistence type="predicted"/>
<comment type="caution">
    <text evidence="1">The sequence shown here is derived from an EMBL/GenBank/DDBJ whole genome shotgun (WGS) entry which is preliminary data.</text>
</comment>